<dbReference type="OrthoDB" id="9776369at2"/>
<dbReference type="InterPro" id="IPR027417">
    <property type="entry name" value="P-loop_NTPase"/>
</dbReference>
<evidence type="ECO:0000256" key="4">
    <source>
        <dbReference type="ARBA" id="ARBA00022840"/>
    </source>
</evidence>
<dbReference type="CDD" id="cd03224">
    <property type="entry name" value="ABC_TM1139_LivF_branched"/>
    <property type="match status" value="1"/>
</dbReference>
<comment type="similarity">
    <text evidence="1">Belongs to the ABC transporter superfamily.</text>
</comment>
<evidence type="ECO:0000259" key="6">
    <source>
        <dbReference type="PROSITE" id="PS50893"/>
    </source>
</evidence>
<dbReference type="Pfam" id="PF00005">
    <property type="entry name" value="ABC_tran"/>
    <property type="match status" value="1"/>
</dbReference>
<dbReference type="RefSeq" id="WP_123221415.1">
    <property type="nucleotide sequence ID" value="NZ_RJSF01000005.1"/>
</dbReference>
<evidence type="ECO:0000256" key="3">
    <source>
        <dbReference type="ARBA" id="ARBA00022741"/>
    </source>
</evidence>
<name>A0A3N0GY58_9ACTN</name>
<organism evidence="7 8">
    <name type="scientific">Nocardioides pocheonensis</name>
    <dbReference type="NCBI Taxonomy" id="661485"/>
    <lineage>
        <taxon>Bacteria</taxon>
        <taxon>Bacillati</taxon>
        <taxon>Actinomycetota</taxon>
        <taxon>Actinomycetes</taxon>
        <taxon>Propionibacteriales</taxon>
        <taxon>Nocardioidaceae</taxon>
        <taxon>Nocardioides</taxon>
    </lineage>
</organism>
<dbReference type="SUPFAM" id="SSF52540">
    <property type="entry name" value="P-loop containing nucleoside triphosphate hydrolases"/>
    <property type="match status" value="1"/>
</dbReference>
<dbReference type="InterPro" id="IPR017871">
    <property type="entry name" value="ABC_transporter-like_CS"/>
</dbReference>
<keyword evidence="4 7" id="KW-0067">ATP-binding</keyword>
<accession>A0A3N0GY58</accession>
<reference evidence="7 8" key="1">
    <citation type="submission" date="2018-11" db="EMBL/GenBank/DDBJ databases">
        <authorList>
            <person name="Li F."/>
        </authorList>
    </citation>
    <scope>NUCLEOTIDE SEQUENCE [LARGE SCALE GENOMIC DNA]</scope>
    <source>
        <strain evidence="7 8">Gsoil 818</strain>
    </source>
</reference>
<dbReference type="Gene3D" id="3.40.50.300">
    <property type="entry name" value="P-loop containing nucleotide triphosphate hydrolases"/>
    <property type="match status" value="1"/>
</dbReference>
<dbReference type="PROSITE" id="PS50893">
    <property type="entry name" value="ABC_TRANSPORTER_2"/>
    <property type="match status" value="1"/>
</dbReference>
<dbReference type="InterPro" id="IPR003593">
    <property type="entry name" value="AAA+_ATPase"/>
</dbReference>
<proteinExistence type="inferred from homology"/>
<sequence length="231" mass="24315">MLRIDDLVVRYGAAVALDGVSLHLDAGEMVALVGPNGAGKSTLLNAVSGLVPAASGSVTCEGRIAQVPEGRQMFPDMTVEDNLVLGGWSIRNRDLSEVLDLLPDLVRLRKAKAGRLSGGQQQMVAIGRALMAKPDLLAIDELSLGLAPLVVAELAEHLRFLNRDRGTAILLVEQEVSLAFDLCPRTCVLEAGRVVAAGPSAELAESEAVRRAYFGDLGVAGELRADTEVPA</sequence>
<evidence type="ECO:0000256" key="1">
    <source>
        <dbReference type="ARBA" id="ARBA00005417"/>
    </source>
</evidence>
<dbReference type="PANTHER" id="PTHR43820:SF4">
    <property type="entry name" value="HIGH-AFFINITY BRANCHED-CHAIN AMINO ACID TRANSPORT ATP-BINDING PROTEIN LIVF"/>
    <property type="match status" value="1"/>
</dbReference>
<evidence type="ECO:0000313" key="8">
    <source>
        <dbReference type="Proteomes" id="UP000279994"/>
    </source>
</evidence>
<keyword evidence="5" id="KW-0029">Amino-acid transport</keyword>
<dbReference type="GO" id="GO:0005524">
    <property type="term" value="F:ATP binding"/>
    <property type="evidence" value="ECO:0007669"/>
    <property type="project" value="UniProtKB-KW"/>
</dbReference>
<feature type="domain" description="ABC transporter" evidence="6">
    <location>
        <begin position="2"/>
        <end position="216"/>
    </location>
</feature>
<dbReference type="InterPro" id="IPR052156">
    <property type="entry name" value="BCAA_Transport_ATP-bd_LivF"/>
</dbReference>
<dbReference type="AlphaFoldDB" id="A0A3N0GY58"/>
<dbReference type="PROSITE" id="PS00211">
    <property type="entry name" value="ABC_TRANSPORTER_1"/>
    <property type="match status" value="1"/>
</dbReference>
<dbReference type="GO" id="GO:0015807">
    <property type="term" value="P:L-amino acid transport"/>
    <property type="evidence" value="ECO:0007669"/>
    <property type="project" value="TreeGrafter"/>
</dbReference>
<comment type="caution">
    <text evidence="7">The sequence shown here is derived from an EMBL/GenBank/DDBJ whole genome shotgun (WGS) entry which is preliminary data.</text>
</comment>
<evidence type="ECO:0000313" key="7">
    <source>
        <dbReference type="EMBL" id="RNM17078.1"/>
    </source>
</evidence>
<dbReference type="EMBL" id="RJSF01000005">
    <property type="protein sequence ID" value="RNM17078.1"/>
    <property type="molecule type" value="Genomic_DNA"/>
</dbReference>
<evidence type="ECO:0000256" key="5">
    <source>
        <dbReference type="ARBA" id="ARBA00022970"/>
    </source>
</evidence>
<dbReference type="Proteomes" id="UP000279994">
    <property type="component" value="Unassembled WGS sequence"/>
</dbReference>
<dbReference type="GO" id="GO:0015658">
    <property type="term" value="F:branched-chain amino acid transmembrane transporter activity"/>
    <property type="evidence" value="ECO:0007669"/>
    <property type="project" value="TreeGrafter"/>
</dbReference>
<evidence type="ECO:0000256" key="2">
    <source>
        <dbReference type="ARBA" id="ARBA00022448"/>
    </source>
</evidence>
<protein>
    <submittedName>
        <fullName evidence="7">ABC transporter ATP-binding protein</fullName>
    </submittedName>
</protein>
<dbReference type="PANTHER" id="PTHR43820">
    <property type="entry name" value="HIGH-AFFINITY BRANCHED-CHAIN AMINO ACID TRANSPORT ATP-BINDING PROTEIN LIVF"/>
    <property type="match status" value="1"/>
</dbReference>
<gene>
    <name evidence="7" type="ORF">EFL26_03060</name>
</gene>
<keyword evidence="3" id="KW-0547">Nucleotide-binding</keyword>
<keyword evidence="2" id="KW-0813">Transport</keyword>
<keyword evidence="8" id="KW-1185">Reference proteome</keyword>
<dbReference type="GO" id="GO:0016887">
    <property type="term" value="F:ATP hydrolysis activity"/>
    <property type="evidence" value="ECO:0007669"/>
    <property type="project" value="InterPro"/>
</dbReference>
<dbReference type="InterPro" id="IPR003439">
    <property type="entry name" value="ABC_transporter-like_ATP-bd"/>
</dbReference>
<dbReference type="SMART" id="SM00382">
    <property type="entry name" value="AAA"/>
    <property type="match status" value="1"/>
</dbReference>